<dbReference type="Pfam" id="PF17763">
    <property type="entry name" value="Asparaginase_C"/>
    <property type="match status" value="1"/>
</dbReference>
<dbReference type="CDD" id="cd08964">
    <property type="entry name" value="L-asparaginase_II"/>
    <property type="match status" value="1"/>
</dbReference>
<gene>
    <name evidence="7" type="ORF">SAMN04489732_1168</name>
</gene>
<sequence length="331" mass="34037">MTRPLIAVAALGGTISMTPGGRIEDGVVPRLTAADLLGELGADLPMDVRAATLAGISSASMDYATLARCLVWGAEQVADGATGLVVVQGTDTLEETAYFFELAWPHDDVPVVVTGAMRNPSLPSADGPANLLASLTVAADPRSRGSLVVFNDDVHAARWVRKSHSSHLEAFSSAPAGPLGLVAEGSVHYFHPPLPRPPALPLADADFSGLVPLLEAGIADSGELLSLVLAGGARGVVVAASGVGHVSTGTADVIAAAKVPVVIASRTGAGPTFRGTYGFHGSESSLIRMGATMAGWLCPRKSRVLLQLLLATGASRSRIEAEFRLRGDLDR</sequence>
<evidence type="ECO:0000256" key="2">
    <source>
        <dbReference type="ARBA" id="ARBA00022801"/>
    </source>
</evidence>
<dbReference type="PROSITE" id="PS51732">
    <property type="entry name" value="ASN_GLN_ASE_3"/>
    <property type="match status" value="1"/>
</dbReference>
<dbReference type="InterPro" id="IPR027473">
    <property type="entry name" value="L-asparaginase_C"/>
</dbReference>
<dbReference type="OrthoDB" id="9788068at2"/>
<dbReference type="PIRSF" id="PIRSF500176">
    <property type="entry name" value="L_ASNase"/>
    <property type="match status" value="1"/>
</dbReference>
<dbReference type="PIRSF" id="PIRSF001220">
    <property type="entry name" value="L-ASNase_gatD"/>
    <property type="match status" value="1"/>
</dbReference>
<dbReference type="GO" id="GO:0004067">
    <property type="term" value="F:asparaginase activity"/>
    <property type="evidence" value="ECO:0007669"/>
    <property type="project" value="UniProtKB-UniRule"/>
</dbReference>
<feature type="binding site" evidence="4">
    <location>
        <position position="58"/>
    </location>
    <ligand>
        <name>substrate</name>
    </ligand>
</feature>
<dbReference type="AlphaFoldDB" id="A0A1H8YH96"/>
<dbReference type="STRING" id="394193.SAMN04489732_1168"/>
<dbReference type="SFLD" id="SFLDS00057">
    <property type="entry name" value="Glutaminase/Asparaginase"/>
    <property type="match status" value="1"/>
</dbReference>
<feature type="domain" description="L-asparaginase N-terminal" evidence="5">
    <location>
        <begin position="6"/>
        <end position="193"/>
    </location>
</feature>
<dbReference type="PANTHER" id="PTHR11707:SF28">
    <property type="entry name" value="60 KDA LYSOPHOSPHOLIPASE"/>
    <property type="match status" value="1"/>
</dbReference>
<dbReference type="InterPro" id="IPR027474">
    <property type="entry name" value="L-asparaginase_N"/>
</dbReference>
<keyword evidence="8" id="KW-1185">Reference proteome</keyword>
<dbReference type="PANTHER" id="PTHR11707">
    <property type="entry name" value="L-ASPARAGINASE"/>
    <property type="match status" value="1"/>
</dbReference>
<evidence type="ECO:0000256" key="4">
    <source>
        <dbReference type="PIRSR" id="PIRSR001220-2"/>
    </source>
</evidence>
<dbReference type="Gene3D" id="3.40.50.1170">
    <property type="entry name" value="L-asparaginase, N-terminal domain"/>
    <property type="match status" value="1"/>
</dbReference>
<evidence type="ECO:0000259" key="6">
    <source>
        <dbReference type="Pfam" id="PF17763"/>
    </source>
</evidence>
<dbReference type="InterPro" id="IPR036152">
    <property type="entry name" value="Asp/glu_Ase-like_sf"/>
</dbReference>
<dbReference type="RefSeq" id="WP_091623231.1">
    <property type="nucleotide sequence ID" value="NZ_FOEF01000016.1"/>
</dbReference>
<accession>A0A1H8YH96</accession>
<name>A0A1H8YH96_9PSEU</name>
<dbReference type="InterPro" id="IPR037152">
    <property type="entry name" value="L-asparaginase_N_sf"/>
</dbReference>
<dbReference type="Proteomes" id="UP000198582">
    <property type="component" value="Unassembled WGS sequence"/>
</dbReference>
<evidence type="ECO:0000256" key="3">
    <source>
        <dbReference type="PIRSR" id="PIRSR001220-1"/>
    </source>
</evidence>
<feature type="domain" description="Asparaginase/glutaminase C-terminal" evidence="6">
    <location>
        <begin position="213"/>
        <end position="322"/>
    </location>
</feature>
<dbReference type="Gene3D" id="3.40.50.40">
    <property type="match status" value="1"/>
</dbReference>
<dbReference type="PRINTS" id="PR00139">
    <property type="entry name" value="ASNGLNASE"/>
</dbReference>
<comment type="similarity">
    <text evidence="1">Belongs to the asparaginase 1 family.</text>
</comment>
<dbReference type="Pfam" id="PF00710">
    <property type="entry name" value="Asparaginase"/>
    <property type="match status" value="1"/>
</dbReference>
<dbReference type="InterPro" id="IPR004550">
    <property type="entry name" value="AsnASE_II"/>
</dbReference>
<proteinExistence type="inferred from homology"/>
<dbReference type="SUPFAM" id="SSF53774">
    <property type="entry name" value="Glutaminase/Asparaginase"/>
    <property type="match status" value="1"/>
</dbReference>
<evidence type="ECO:0000256" key="1">
    <source>
        <dbReference type="ARBA" id="ARBA00010518"/>
    </source>
</evidence>
<dbReference type="InterPro" id="IPR006034">
    <property type="entry name" value="Asparaginase/glutaminase-like"/>
</dbReference>
<keyword evidence="2" id="KW-0378">Hydrolase</keyword>
<protein>
    <submittedName>
        <fullName evidence="7">Asparaginase</fullName>
    </submittedName>
</protein>
<dbReference type="EMBL" id="FOEF01000016">
    <property type="protein sequence ID" value="SEP51401.1"/>
    <property type="molecule type" value="Genomic_DNA"/>
</dbReference>
<reference evidence="7 8" key="1">
    <citation type="submission" date="2016-10" db="EMBL/GenBank/DDBJ databases">
        <authorList>
            <person name="de Groot N.N."/>
        </authorList>
    </citation>
    <scope>NUCLEOTIDE SEQUENCE [LARGE SCALE GENOMIC DNA]</scope>
    <source>
        <strain evidence="7 8">DSM 44993</strain>
    </source>
</reference>
<feature type="active site" description="O-isoaspartyl threonine intermediate" evidence="3">
    <location>
        <position position="14"/>
    </location>
</feature>
<evidence type="ECO:0000313" key="7">
    <source>
        <dbReference type="EMBL" id="SEP51401.1"/>
    </source>
</evidence>
<dbReference type="SMART" id="SM00870">
    <property type="entry name" value="Asparaginase"/>
    <property type="match status" value="1"/>
</dbReference>
<organism evidence="7 8">
    <name type="scientific">Amycolatopsis saalfeldensis</name>
    <dbReference type="NCBI Taxonomy" id="394193"/>
    <lineage>
        <taxon>Bacteria</taxon>
        <taxon>Bacillati</taxon>
        <taxon>Actinomycetota</taxon>
        <taxon>Actinomycetes</taxon>
        <taxon>Pseudonocardiales</taxon>
        <taxon>Pseudonocardiaceae</taxon>
        <taxon>Amycolatopsis</taxon>
    </lineage>
</organism>
<evidence type="ECO:0000313" key="8">
    <source>
        <dbReference type="Proteomes" id="UP000198582"/>
    </source>
</evidence>
<feature type="binding site" evidence="4">
    <location>
        <begin position="90"/>
        <end position="91"/>
    </location>
    <ligand>
        <name>substrate</name>
    </ligand>
</feature>
<dbReference type="GO" id="GO:0006528">
    <property type="term" value="P:asparagine metabolic process"/>
    <property type="evidence" value="ECO:0007669"/>
    <property type="project" value="InterPro"/>
</dbReference>
<evidence type="ECO:0000259" key="5">
    <source>
        <dbReference type="Pfam" id="PF00710"/>
    </source>
</evidence>
<dbReference type="InterPro" id="IPR040919">
    <property type="entry name" value="Asparaginase_C"/>
</dbReference>